<evidence type="ECO:0000256" key="4">
    <source>
        <dbReference type="ARBA" id="ARBA00022980"/>
    </source>
</evidence>
<reference evidence="8 9" key="1">
    <citation type="submission" date="2011-11" db="EMBL/GenBank/DDBJ databases">
        <authorList>
            <person name="Hannick L."/>
            <person name="Karamycheva S."/>
            <person name="Lorenzi H."/>
            <person name="Caler E."/>
        </authorList>
    </citation>
    <scope>NUCLEOTIDE SEQUENCE [LARGE SCALE GENOMIC DNA]</scope>
    <source>
        <strain evidence="8 9">P19</strain>
    </source>
</reference>
<protein>
    <submittedName>
        <fullName evidence="8">Ribosomal protein L23 protein</fullName>
    </submittedName>
</protein>
<accession>K2HXY5</accession>
<dbReference type="Gene3D" id="3.30.70.330">
    <property type="match status" value="1"/>
</dbReference>
<dbReference type="EMBL" id="JH926230">
    <property type="protein sequence ID" value="EKE41160.1"/>
    <property type="molecule type" value="Genomic_DNA"/>
</dbReference>
<dbReference type="VEuPathDB" id="AmoebaDB:ENU1_066080"/>
<evidence type="ECO:0000256" key="1">
    <source>
        <dbReference type="ARBA" id="ARBA00006700"/>
    </source>
</evidence>
<dbReference type="SUPFAM" id="SSF54189">
    <property type="entry name" value="Ribosomal proteins S24e, L23 and L15e"/>
    <property type="match status" value="1"/>
</dbReference>
<sequence>SMAGTKRYTTAFHRPATKNAAKAPKYPRSLKANRNKMDEFSIIKFPLATETALKKIEDHNTLVFLCEQKANKTMIKKAVEKRYGVKVIKVNTLVRLDGLKKAFVRLAPDVEAMEVATKIGLF</sequence>
<organism evidence="8 9">
    <name type="scientific">Entamoeba nuttalli (strain P19)</name>
    <name type="common">Amoeba</name>
    <dbReference type="NCBI Taxonomy" id="1076696"/>
    <lineage>
        <taxon>Eukaryota</taxon>
        <taxon>Amoebozoa</taxon>
        <taxon>Evosea</taxon>
        <taxon>Archamoebae</taxon>
        <taxon>Mastigamoebida</taxon>
        <taxon>Entamoebidae</taxon>
        <taxon>Entamoeba</taxon>
    </lineage>
</organism>
<dbReference type="PANTHER" id="PTHR11620">
    <property type="entry name" value="60S RIBOSOMAL PROTEIN L23A"/>
    <property type="match status" value="1"/>
</dbReference>
<dbReference type="OMA" id="FRIIRHP"/>
<dbReference type="Pfam" id="PF00276">
    <property type="entry name" value="Ribosomal_L23"/>
    <property type="match status" value="1"/>
</dbReference>
<dbReference type="InterPro" id="IPR013025">
    <property type="entry name" value="Ribosomal_uL23-like"/>
</dbReference>
<dbReference type="HAMAP" id="MF_01369_A">
    <property type="entry name" value="Ribosomal_uL23_A"/>
    <property type="match status" value="1"/>
</dbReference>
<evidence type="ECO:0000256" key="3">
    <source>
        <dbReference type="ARBA" id="ARBA00022884"/>
    </source>
</evidence>
<dbReference type="InterPro" id="IPR012677">
    <property type="entry name" value="Nucleotide-bd_a/b_plait_sf"/>
</dbReference>
<evidence type="ECO:0000313" key="8">
    <source>
        <dbReference type="EMBL" id="EKE41160.1"/>
    </source>
</evidence>
<dbReference type="Proteomes" id="UP000006769">
    <property type="component" value="Unassembled WGS sequence"/>
</dbReference>
<feature type="non-terminal residue" evidence="8">
    <location>
        <position position="1"/>
    </location>
</feature>
<dbReference type="InterPro" id="IPR012678">
    <property type="entry name" value="Ribosomal_uL23/eL15/eS24_sf"/>
</dbReference>
<dbReference type="GO" id="GO:0019843">
    <property type="term" value="F:rRNA binding"/>
    <property type="evidence" value="ECO:0007669"/>
    <property type="project" value="UniProtKB-KW"/>
</dbReference>
<dbReference type="OrthoDB" id="1267328at2759"/>
<keyword evidence="4 6" id="KW-0689">Ribosomal protein</keyword>
<dbReference type="InterPro" id="IPR001014">
    <property type="entry name" value="Ribosomal_uL23_CS"/>
</dbReference>
<keyword evidence="5 6" id="KW-0687">Ribonucleoprotein</keyword>
<dbReference type="RefSeq" id="XP_008856510.1">
    <property type="nucleotide sequence ID" value="XM_008858288.1"/>
</dbReference>
<dbReference type="GeneID" id="20072686"/>
<name>K2HXY5_ENTNP</name>
<keyword evidence="2" id="KW-0699">rRNA-binding</keyword>
<dbReference type="GO" id="GO:0005840">
    <property type="term" value="C:ribosome"/>
    <property type="evidence" value="ECO:0007669"/>
    <property type="project" value="UniProtKB-KW"/>
</dbReference>
<dbReference type="FunFam" id="3.30.70.330:FF:000741">
    <property type="entry name" value="60S ribosomal protein L23A"/>
    <property type="match status" value="1"/>
</dbReference>
<dbReference type="GO" id="GO:0006412">
    <property type="term" value="P:translation"/>
    <property type="evidence" value="ECO:0007669"/>
    <property type="project" value="InterPro"/>
</dbReference>
<dbReference type="NCBIfam" id="NF011118">
    <property type="entry name" value="PRK14548.1"/>
    <property type="match status" value="1"/>
</dbReference>
<feature type="region of interest" description="Disordered" evidence="7">
    <location>
        <begin position="1"/>
        <end position="24"/>
    </location>
</feature>
<proteinExistence type="inferred from homology"/>
<keyword evidence="3" id="KW-0694">RNA-binding</keyword>
<gene>
    <name evidence="8" type="ORF">ENU1_066080</name>
</gene>
<dbReference type="AlphaFoldDB" id="K2HXY5"/>
<dbReference type="GO" id="GO:1990904">
    <property type="term" value="C:ribonucleoprotein complex"/>
    <property type="evidence" value="ECO:0007669"/>
    <property type="project" value="UniProtKB-KW"/>
</dbReference>
<evidence type="ECO:0000256" key="5">
    <source>
        <dbReference type="ARBA" id="ARBA00023274"/>
    </source>
</evidence>
<evidence type="ECO:0000256" key="6">
    <source>
        <dbReference type="RuleBase" id="RU003934"/>
    </source>
</evidence>
<dbReference type="GO" id="GO:0003735">
    <property type="term" value="F:structural constituent of ribosome"/>
    <property type="evidence" value="ECO:0007669"/>
    <property type="project" value="InterPro"/>
</dbReference>
<evidence type="ECO:0000256" key="2">
    <source>
        <dbReference type="ARBA" id="ARBA00022730"/>
    </source>
</evidence>
<dbReference type="PROSITE" id="PS00050">
    <property type="entry name" value="RIBOSOMAL_L23"/>
    <property type="match status" value="1"/>
</dbReference>
<comment type="similarity">
    <text evidence="1 6">Belongs to the universal ribosomal protein uL23 family.</text>
</comment>
<evidence type="ECO:0000313" key="9">
    <source>
        <dbReference type="Proteomes" id="UP000006769"/>
    </source>
</evidence>
<evidence type="ECO:0000256" key="7">
    <source>
        <dbReference type="SAM" id="MobiDB-lite"/>
    </source>
</evidence>